<organism evidence="2 3">
    <name type="scientific">Streptomyces viridochromogenes (strain DSM 40736 / JCM 4977 / BCRC 1201 / Tue 494)</name>
    <dbReference type="NCBI Taxonomy" id="591159"/>
    <lineage>
        <taxon>Bacteria</taxon>
        <taxon>Bacillati</taxon>
        <taxon>Actinomycetota</taxon>
        <taxon>Actinomycetes</taxon>
        <taxon>Kitasatosporales</taxon>
        <taxon>Streptomycetaceae</taxon>
        <taxon>Streptomyces</taxon>
    </lineage>
</organism>
<name>D9XDZ8_STRVT</name>
<feature type="region of interest" description="Disordered" evidence="1">
    <location>
        <begin position="1"/>
        <end position="86"/>
    </location>
</feature>
<dbReference type="STRING" id="591159.SSQG_03073"/>
<evidence type="ECO:0000313" key="3">
    <source>
        <dbReference type="Proteomes" id="UP000004184"/>
    </source>
</evidence>
<dbReference type="Proteomes" id="UP000004184">
    <property type="component" value="Unassembled WGS sequence"/>
</dbReference>
<sequence>MGTAGLRGGGHRGARRRTQACPRRRSAVRRRPSLPRPVRVGTARPPSAATSGSVPSYTGRPGHPQPASEQIAPPGPGEVGWVRGPSGAAAGQVAVGCASGGRER</sequence>
<keyword evidence="3" id="KW-1185">Reference proteome</keyword>
<gene>
    <name evidence="2" type="ORF">SSQG_03073</name>
</gene>
<dbReference type="HOGENOM" id="CLU_2248689_0_0_11"/>
<evidence type="ECO:0000313" key="2">
    <source>
        <dbReference type="EMBL" id="EFL32555.1"/>
    </source>
</evidence>
<proteinExistence type="predicted"/>
<protein>
    <submittedName>
        <fullName evidence="2">Predicted protein</fullName>
    </submittedName>
</protein>
<reference evidence="3" key="1">
    <citation type="submission" date="2009-02" db="EMBL/GenBank/DDBJ databases">
        <title>Annotation of Streptomyces viridochromogenes strain DSM 40736.</title>
        <authorList>
            <consortium name="The Broad Institute Genome Sequencing Platform"/>
            <consortium name="Broad Institute Microbial Sequencing Center"/>
            <person name="Fischbach M."/>
            <person name="Godfrey P."/>
            <person name="Ward D."/>
            <person name="Young S."/>
            <person name="Zeng Q."/>
            <person name="Koehrsen M."/>
            <person name="Alvarado L."/>
            <person name="Berlin A.M."/>
            <person name="Bochicchio J."/>
            <person name="Borenstein D."/>
            <person name="Chapman S.B."/>
            <person name="Chen Z."/>
            <person name="Engels R."/>
            <person name="Freedman E."/>
            <person name="Gellesch M."/>
            <person name="Goldberg J."/>
            <person name="Griggs A."/>
            <person name="Gujja S."/>
            <person name="Heilman E.R."/>
            <person name="Heiman D.I."/>
            <person name="Hepburn T.A."/>
            <person name="Howarth C."/>
            <person name="Jen D."/>
            <person name="Larson L."/>
            <person name="Lewis B."/>
            <person name="Mehta T."/>
            <person name="Park D."/>
            <person name="Pearson M."/>
            <person name="Richards J."/>
            <person name="Roberts A."/>
            <person name="Saif S."/>
            <person name="Shea T.D."/>
            <person name="Shenoy N."/>
            <person name="Sisk P."/>
            <person name="Stolte C."/>
            <person name="Sykes S.N."/>
            <person name="Thomson T."/>
            <person name="Walk T."/>
            <person name="White J."/>
            <person name="Yandava C."/>
            <person name="Straight P."/>
            <person name="Clardy J."/>
            <person name="Hung D."/>
            <person name="Kolter R."/>
            <person name="Mekalanos J."/>
            <person name="Walker S."/>
            <person name="Walsh C.T."/>
            <person name="Wieland-Brown L.C."/>
            <person name="Haas B."/>
            <person name="Nusbaum C."/>
            <person name="Birren B."/>
        </authorList>
    </citation>
    <scope>NUCLEOTIDE SEQUENCE [LARGE SCALE GENOMIC DNA]</scope>
    <source>
        <strain evidence="3">DSM 40736 / JCM 4977 / BCRC 1201 / Tue 494</strain>
    </source>
</reference>
<dbReference type="EMBL" id="GG657757">
    <property type="protein sequence ID" value="EFL32555.1"/>
    <property type="molecule type" value="Genomic_DNA"/>
</dbReference>
<evidence type="ECO:0000256" key="1">
    <source>
        <dbReference type="SAM" id="MobiDB-lite"/>
    </source>
</evidence>
<feature type="compositionally biased region" description="Basic residues" evidence="1">
    <location>
        <begin position="9"/>
        <end position="33"/>
    </location>
</feature>
<accession>D9XDZ8</accession>
<dbReference type="AlphaFoldDB" id="D9XDZ8"/>